<sequence length="240" mass="26101">MGTLQRPIVTAPFYVSFLLSGVLVQPVRAGETEAHQTRHAVAIQRAGAAVAGQSEPSPSSLVGLGDALLRGGRCTEAVENFERAIKRSPESEPYLWQYGIALFFVGRYDDARALFEKHRVVNPHDVENAAWHFLCVAKADGIEKARRILLPAPGDSRVPMGAVLQRLPGGDFGAIDEAVEKTRRTPAYASAQFYGDLYIGLIADAEGKSLIAREHLQKASSAKLTHYMADVARVYASQVK</sequence>
<dbReference type="InterPro" id="IPR011990">
    <property type="entry name" value="TPR-like_helical_dom_sf"/>
</dbReference>
<protein>
    <submittedName>
        <fullName evidence="2">Tetratricopeptide repeat protein</fullName>
    </submittedName>
</protein>
<dbReference type="OrthoDB" id="272871at2"/>
<dbReference type="Proteomes" id="UP000319908">
    <property type="component" value="Unassembled WGS sequence"/>
</dbReference>
<dbReference type="EMBL" id="SJPU01000003">
    <property type="protein sequence ID" value="TWU10402.1"/>
    <property type="molecule type" value="Genomic_DNA"/>
</dbReference>
<dbReference type="PANTHER" id="PTHR47908:SF2">
    <property type="entry name" value="TETRATRICOPEPTIDE REPEAT (TPR)-LIKE SUPERFAMILY PROTEIN"/>
    <property type="match status" value="1"/>
</dbReference>
<gene>
    <name evidence="2" type="ORF">Poly21_43060</name>
</gene>
<keyword evidence="3" id="KW-1185">Reference proteome</keyword>
<dbReference type="Gene3D" id="1.25.40.10">
    <property type="entry name" value="Tetratricopeptide repeat domain"/>
    <property type="match status" value="1"/>
</dbReference>
<organism evidence="2 3">
    <name type="scientific">Allorhodopirellula heiligendammensis</name>
    <dbReference type="NCBI Taxonomy" id="2714739"/>
    <lineage>
        <taxon>Bacteria</taxon>
        <taxon>Pseudomonadati</taxon>
        <taxon>Planctomycetota</taxon>
        <taxon>Planctomycetia</taxon>
        <taxon>Pirellulales</taxon>
        <taxon>Pirellulaceae</taxon>
        <taxon>Allorhodopirellula</taxon>
    </lineage>
</organism>
<dbReference type="SMART" id="SM00028">
    <property type="entry name" value="TPR"/>
    <property type="match status" value="2"/>
</dbReference>
<comment type="caution">
    <text evidence="2">The sequence shown here is derived from an EMBL/GenBank/DDBJ whole genome shotgun (WGS) entry which is preliminary data.</text>
</comment>
<dbReference type="PROSITE" id="PS50005">
    <property type="entry name" value="TPR"/>
    <property type="match status" value="1"/>
</dbReference>
<dbReference type="RefSeq" id="WP_146408870.1">
    <property type="nucleotide sequence ID" value="NZ_SJPU01000003.1"/>
</dbReference>
<evidence type="ECO:0000256" key="1">
    <source>
        <dbReference type="PROSITE-ProRule" id="PRU00339"/>
    </source>
</evidence>
<reference evidence="2 3" key="1">
    <citation type="journal article" date="2020" name="Antonie Van Leeuwenhoek">
        <title>Rhodopirellula heiligendammensis sp. nov., Rhodopirellula pilleata sp. nov., and Rhodopirellula solitaria sp. nov. isolated from natural or artificial marine surfaces in Northern Germany and California, USA, and emended description of the genus Rhodopirellula.</title>
        <authorList>
            <person name="Kallscheuer N."/>
            <person name="Wiegand S."/>
            <person name="Jogler M."/>
            <person name="Boedeker C."/>
            <person name="Peeters S.H."/>
            <person name="Rast P."/>
            <person name="Heuer A."/>
            <person name="Jetten M.S.M."/>
            <person name="Rohde M."/>
            <person name="Jogler C."/>
        </authorList>
    </citation>
    <scope>NUCLEOTIDE SEQUENCE [LARGE SCALE GENOMIC DNA]</scope>
    <source>
        <strain evidence="2 3">Poly21</strain>
    </source>
</reference>
<name>A0A5C6BF89_9BACT</name>
<dbReference type="Pfam" id="PF13174">
    <property type="entry name" value="TPR_6"/>
    <property type="match status" value="1"/>
</dbReference>
<keyword evidence="1" id="KW-0802">TPR repeat</keyword>
<dbReference type="SUPFAM" id="SSF48452">
    <property type="entry name" value="TPR-like"/>
    <property type="match status" value="1"/>
</dbReference>
<evidence type="ECO:0000313" key="3">
    <source>
        <dbReference type="Proteomes" id="UP000319908"/>
    </source>
</evidence>
<dbReference type="AlphaFoldDB" id="A0A5C6BF89"/>
<feature type="repeat" description="TPR" evidence="1">
    <location>
        <begin position="58"/>
        <end position="91"/>
    </location>
</feature>
<dbReference type="PANTHER" id="PTHR47908">
    <property type="match status" value="1"/>
</dbReference>
<accession>A0A5C6BF89</accession>
<dbReference type="InterPro" id="IPR019734">
    <property type="entry name" value="TPR_rpt"/>
</dbReference>
<evidence type="ECO:0000313" key="2">
    <source>
        <dbReference type="EMBL" id="TWU10402.1"/>
    </source>
</evidence>
<proteinExistence type="predicted"/>